<accession>A0AAD7KJZ4</accession>
<reference evidence="3" key="1">
    <citation type="submission" date="2023-03" db="EMBL/GenBank/DDBJ databases">
        <title>Massive genome expansion in bonnet fungi (Mycena s.s.) driven by repeated elements and novel gene families across ecological guilds.</title>
        <authorList>
            <consortium name="Lawrence Berkeley National Laboratory"/>
            <person name="Harder C.B."/>
            <person name="Miyauchi S."/>
            <person name="Viragh M."/>
            <person name="Kuo A."/>
            <person name="Thoen E."/>
            <person name="Andreopoulos B."/>
            <person name="Lu D."/>
            <person name="Skrede I."/>
            <person name="Drula E."/>
            <person name="Henrissat B."/>
            <person name="Morin E."/>
            <person name="Kohler A."/>
            <person name="Barry K."/>
            <person name="LaButti K."/>
            <person name="Morin E."/>
            <person name="Salamov A."/>
            <person name="Lipzen A."/>
            <person name="Mereny Z."/>
            <person name="Hegedus B."/>
            <person name="Baldrian P."/>
            <person name="Stursova M."/>
            <person name="Weitz H."/>
            <person name="Taylor A."/>
            <person name="Grigoriev I.V."/>
            <person name="Nagy L.G."/>
            <person name="Martin F."/>
            <person name="Kauserud H."/>
        </authorList>
    </citation>
    <scope>NUCLEOTIDE SEQUENCE</scope>
    <source>
        <strain evidence="3">CBHHK182m</strain>
    </source>
</reference>
<evidence type="ECO:0000256" key="1">
    <source>
        <dbReference type="SAM" id="MobiDB-lite"/>
    </source>
</evidence>
<proteinExistence type="predicted"/>
<dbReference type="EMBL" id="JARKIB010000001">
    <property type="protein sequence ID" value="KAJ7786678.1"/>
    <property type="molecule type" value="Genomic_DNA"/>
</dbReference>
<feature type="compositionally biased region" description="Polar residues" evidence="1">
    <location>
        <begin position="265"/>
        <end position="277"/>
    </location>
</feature>
<feature type="region of interest" description="Disordered" evidence="1">
    <location>
        <begin position="31"/>
        <end position="52"/>
    </location>
</feature>
<evidence type="ECO:0000313" key="3">
    <source>
        <dbReference type="EMBL" id="KAJ7786678.1"/>
    </source>
</evidence>
<evidence type="ECO:0000313" key="4">
    <source>
        <dbReference type="Proteomes" id="UP001215598"/>
    </source>
</evidence>
<comment type="caution">
    <text evidence="3">The sequence shown here is derived from an EMBL/GenBank/DDBJ whole genome shotgun (WGS) entry which is preliminary data.</text>
</comment>
<organism evidence="3 4">
    <name type="scientific">Mycena metata</name>
    <dbReference type="NCBI Taxonomy" id="1033252"/>
    <lineage>
        <taxon>Eukaryota</taxon>
        <taxon>Fungi</taxon>
        <taxon>Dikarya</taxon>
        <taxon>Basidiomycota</taxon>
        <taxon>Agaricomycotina</taxon>
        <taxon>Agaricomycetes</taxon>
        <taxon>Agaricomycetidae</taxon>
        <taxon>Agaricales</taxon>
        <taxon>Marasmiineae</taxon>
        <taxon>Mycenaceae</taxon>
        <taxon>Mycena</taxon>
    </lineage>
</organism>
<gene>
    <name evidence="3" type="ORF">B0H16DRAFT_1708819</name>
</gene>
<dbReference type="InterPro" id="IPR046496">
    <property type="entry name" value="DUF6589"/>
</dbReference>
<feature type="region of interest" description="Disordered" evidence="1">
    <location>
        <begin position="264"/>
        <end position="283"/>
    </location>
</feature>
<dbReference type="Pfam" id="PF20231">
    <property type="entry name" value="DUF6589"/>
    <property type="match status" value="1"/>
</dbReference>
<evidence type="ECO:0000259" key="2">
    <source>
        <dbReference type="Pfam" id="PF20231"/>
    </source>
</evidence>
<dbReference type="AlphaFoldDB" id="A0AAD7KJZ4"/>
<keyword evidence="4" id="KW-1185">Reference proteome</keyword>
<sequence>MASEIDGDTPLHPQHTLSSFLSLGSSGAATEAPAMLSAPPTHSPALESASTHSEAAIFPQRTYADQCIQVGEPWAKALVPEVHKDELTQERRFERILQRIQRGGWTLGAFLHKLFTSPKQGKSSRSQRHAQLVSAFLRGATFEKFSAEDITELMYANKDSAPKAIRQKPGEHVEKSRPDAALMARARLTQWAIQKVEAEISSAATHISGKEGGFHLTQDQTTWSFIHGFSLAKAILPIEPKATILLRVLAAAVLPAALREKLRPSAQNPSPYSSHLSRSVPPGLGGNRKDPVVIIVITFLMLMYACNLHFSLFRKIAGIWLFSNNASSSIFSVLSRIGLSSSYTTVLKTLRALSTSAQSLVREKAPQRAFLLIYDNINRMHRAWDPDLGQRDNMDSGTAATFVELLNCDVGKAFDPKPLKDARDCGARAALTTDVLFDRIDMQELNALMALHCITFLIAETPVLAPHQSFINLRFRTTHAKHRMPEGFITSIHPLATSGHDEGTTRGNQDVLDDLIIRQLGLEKSEVDKLLIIVGGDQSTVEKIRTLQKFLADCPHGYSRYGWVLPLIQLWHMGWADLERILSTHWGRTATNSETGDMSSFYFINTILKRKIKDVKRPDYYPTQNFIFDTLKAEIIDCWKVRLGTDDLNAYFTMHTTVFEDLLVLARGLVDSYLNTQSAEMARDGYHGHGFPVGDMWPRPVVNEDMDTEDEMEQSRGDSVLTNVILCLRDSMLHYEFQHAISDGDIGRAMNVWTFTFTGCGKNKYSNELLDIACNFQYKYSSDLQRTTLNNWLCTFTEERGGCFPMDQMQEHNIKLLKKASQRRDASFGDSFYQEIVSYNIRAFGKASETMKAAVGIGKTGGRHRRQKKEAAMKELATAMKERQLHKFRQGRDFGHIANDDFAAGYIKLAGGKVKKFIQRTVADAGNIHADDDDIEESQSPERVPLPNAIINGLLYCGGDVSSDESSDSDDE</sequence>
<protein>
    <recommendedName>
        <fullName evidence="2">DUF6589 domain-containing protein</fullName>
    </recommendedName>
</protein>
<dbReference type="Proteomes" id="UP001215598">
    <property type="component" value="Unassembled WGS sequence"/>
</dbReference>
<feature type="domain" description="DUF6589" evidence="2">
    <location>
        <begin position="427"/>
        <end position="864"/>
    </location>
</feature>
<name>A0AAD7KJZ4_9AGAR</name>